<dbReference type="Proteomes" id="UP000001940">
    <property type="component" value="Chromosome IV"/>
</dbReference>
<dbReference type="RefSeq" id="NP_001255285.2">
    <property type="nucleotide sequence ID" value="NM_001268356.4"/>
</dbReference>
<reference evidence="1 2" key="1">
    <citation type="journal article" date="1998" name="Science">
        <title>Genome sequence of the nematode C. elegans: a platform for investigating biology.</title>
        <authorList>
            <consortium name="The C. elegans sequencing consortium"/>
            <person name="Sulson J.E."/>
            <person name="Waterston R."/>
        </authorList>
    </citation>
    <scope>NUCLEOTIDE SEQUENCE [LARGE SCALE GENOMIC DNA]</scope>
    <source>
        <strain evidence="1 2">Bristol N2</strain>
    </source>
</reference>
<dbReference type="KEGG" id="cel:CELE_C01B10.44"/>
<dbReference type="PaxDb" id="6239-C01B10.44"/>
<dbReference type="FunCoup" id="D0VWM3">
    <property type="interactions" value="331"/>
</dbReference>
<dbReference type="EMBL" id="BX284604">
    <property type="protein sequence ID" value="CCD62336.2"/>
    <property type="molecule type" value="Genomic_DNA"/>
</dbReference>
<dbReference type="AlphaFoldDB" id="D0VWM3"/>
<gene>
    <name evidence="1 3" type="ORF">C01B10.44</name>
    <name evidence="1" type="ORF">CELE_C01B10.44</name>
</gene>
<proteinExistence type="predicted"/>
<dbReference type="GeneID" id="13196212"/>
<organism evidence="1 2">
    <name type="scientific">Caenorhabditis elegans</name>
    <dbReference type="NCBI Taxonomy" id="6239"/>
    <lineage>
        <taxon>Eukaryota</taxon>
        <taxon>Metazoa</taxon>
        <taxon>Ecdysozoa</taxon>
        <taxon>Nematoda</taxon>
        <taxon>Chromadorea</taxon>
        <taxon>Rhabditida</taxon>
        <taxon>Rhabditina</taxon>
        <taxon>Rhabditomorpha</taxon>
        <taxon>Rhabditoidea</taxon>
        <taxon>Rhabditidae</taxon>
        <taxon>Peloderinae</taxon>
        <taxon>Caenorhabditis</taxon>
    </lineage>
</organism>
<keyword evidence="2" id="KW-1185">Reference proteome</keyword>
<dbReference type="WormBase" id="C01B10.44">
    <property type="protein sequence ID" value="CE50120"/>
    <property type="gene ID" value="WBGene00194839"/>
</dbReference>
<dbReference type="Bgee" id="WBGene00194839">
    <property type="expression patterns" value="Expressed in adult organism and 1 other cell type or tissue"/>
</dbReference>
<dbReference type="CTD" id="13196212"/>
<evidence type="ECO:0000313" key="1">
    <source>
        <dbReference type="EMBL" id="CCD62336.2"/>
    </source>
</evidence>
<protein>
    <submittedName>
        <fullName evidence="1">DUF38 domain-containing protein</fullName>
    </submittedName>
</protein>
<dbReference type="InParanoid" id="D0VWM3"/>
<dbReference type="HOGENOM" id="CLU_1397486_0_0_1"/>
<accession>D0VWM3</accession>
<name>D0VWM3_CAEEL</name>
<evidence type="ECO:0000313" key="3">
    <source>
        <dbReference type="WormBase" id="C01B10.44"/>
    </source>
</evidence>
<dbReference type="OMA" id="PTINKIM"/>
<evidence type="ECO:0000313" key="2">
    <source>
        <dbReference type="Proteomes" id="UP000001940"/>
    </source>
</evidence>
<dbReference type="AGR" id="WB:WBGene00194839"/>
<sequence>MSLSPTINKIMNICLSDFKDSGYFYPMVQSILSKTSTKSPESLMKIISRKFTQESLSWPDVFKEVETILRNEYLKISDLRLFENNPQLLKIAINRNIPNSGIFAIEFHGSKAYLIFNRQLIAQVDASNLAMFYAKYLIEIGFNHFRVSVFECSNRFKNRHDQLICFLEHFRTETKLMPGNCSVDCYEEYHFHFEEKNGSHIYFKKRIHTHITQSMSDEVIW</sequence>